<feature type="region of interest" description="Disordered" evidence="1">
    <location>
        <begin position="1"/>
        <end position="30"/>
    </location>
</feature>
<dbReference type="EMBL" id="BTRK01000002">
    <property type="protein sequence ID" value="GMR36114.1"/>
    <property type="molecule type" value="Genomic_DNA"/>
</dbReference>
<dbReference type="Proteomes" id="UP001328107">
    <property type="component" value="Unassembled WGS sequence"/>
</dbReference>
<name>A0AAN4ZA21_9BILA</name>
<gene>
    <name evidence="2" type="ORF">PMAYCL1PPCAC_06309</name>
</gene>
<proteinExistence type="predicted"/>
<comment type="caution">
    <text evidence="2">The sequence shown here is derived from an EMBL/GenBank/DDBJ whole genome shotgun (WGS) entry which is preliminary data.</text>
</comment>
<feature type="non-terminal residue" evidence="2">
    <location>
        <position position="1"/>
    </location>
</feature>
<reference evidence="3" key="1">
    <citation type="submission" date="2022-10" db="EMBL/GenBank/DDBJ databases">
        <title>Genome assembly of Pristionchus species.</title>
        <authorList>
            <person name="Yoshida K."/>
            <person name="Sommer R.J."/>
        </authorList>
    </citation>
    <scope>NUCLEOTIDE SEQUENCE [LARGE SCALE GENOMIC DNA]</scope>
    <source>
        <strain evidence="3">RS5460</strain>
    </source>
</reference>
<evidence type="ECO:0000313" key="2">
    <source>
        <dbReference type="EMBL" id="GMR36114.1"/>
    </source>
</evidence>
<evidence type="ECO:0000313" key="3">
    <source>
        <dbReference type="Proteomes" id="UP001328107"/>
    </source>
</evidence>
<dbReference type="AlphaFoldDB" id="A0AAN4ZA21"/>
<evidence type="ECO:0000256" key="1">
    <source>
        <dbReference type="SAM" id="MobiDB-lite"/>
    </source>
</evidence>
<feature type="non-terminal residue" evidence="2">
    <location>
        <position position="237"/>
    </location>
</feature>
<accession>A0AAN4ZA21</accession>
<protein>
    <submittedName>
        <fullName evidence="2">Uncharacterized protein</fullName>
    </submittedName>
</protein>
<organism evidence="2 3">
    <name type="scientific">Pristionchus mayeri</name>
    <dbReference type="NCBI Taxonomy" id="1317129"/>
    <lineage>
        <taxon>Eukaryota</taxon>
        <taxon>Metazoa</taxon>
        <taxon>Ecdysozoa</taxon>
        <taxon>Nematoda</taxon>
        <taxon>Chromadorea</taxon>
        <taxon>Rhabditida</taxon>
        <taxon>Rhabditina</taxon>
        <taxon>Diplogasteromorpha</taxon>
        <taxon>Diplogasteroidea</taxon>
        <taxon>Neodiplogasteridae</taxon>
        <taxon>Pristionchus</taxon>
    </lineage>
</organism>
<keyword evidence="3" id="KW-1185">Reference proteome</keyword>
<sequence length="237" mass="26097">LYHISHDSYGDSFGHGHRSVGATPDDRQKTEDLHERGEIILLEGECLLNDGSLPLREDDASDEIGLQKSAEIATEGGDSLPSLRQRSEETVHQRNHYFHVVGVEGGDDASILARHHQNLVVVRVRSLEDNLEQVGDAREGRSMHVEERGTVYLCHGDGPVGSGWLLALHDHVEDSLGIATAQLCGEVDHLREGEVGTADDESYAYTQHLTTFRRRQLLDGKLTTGREGAATVRGEHD</sequence>